<dbReference type="Gene3D" id="3.20.20.150">
    <property type="entry name" value="Divalent-metal-dependent TIM barrel enzymes"/>
    <property type="match status" value="1"/>
</dbReference>
<keyword evidence="3" id="KW-1185">Reference proteome</keyword>
<dbReference type="RefSeq" id="WP_009945519.1">
    <property type="nucleotide sequence ID" value="NZ_BAAAGS010000005.1"/>
</dbReference>
<dbReference type="Pfam" id="PF01261">
    <property type="entry name" value="AP_endonuc_2"/>
    <property type="match status" value="1"/>
</dbReference>
<gene>
    <name evidence="2" type="ORF">GCM10009533_11510</name>
</gene>
<proteinExistence type="predicted"/>
<keyword evidence="2" id="KW-0413">Isomerase</keyword>
<evidence type="ECO:0000313" key="2">
    <source>
        <dbReference type="EMBL" id="GAA0514273.1"/>
    </source>
</evidence>
<feature type="domain" description="Xylose isomerase-like TIM barrel" evidence="1">
    <location>
        <begin position="28"/>
        <end position="238"/>
    </location>
</feature>
<organism evidence="2 3">
    <name type="scientific">Saccharopolyspora erythraea</name>
    <name type="common">Streptomyces erythraeus</name>
    <dbReference type="NCBI Taxonomy" id="1836"/>
    <lineage>
        <taxon>Bacteria</taxon>
        <taxon>Bacillati</taxon>
        <taxon>Actinomycetota</taxon>
        <taxon>Actinomycetes</taxon>
        <taxon>Pseudonocardiales</taxon>
        <taxon>Pseudonocardiaceae</taxon>
        <taxon>Saccharopolyspora</taxon>
    </lineage>
</organism>
<comment type="caution">
    <text evidence="2">The sequence shown here is derived from an EMBL/GenBank/DDBJ whole genome shotgun (WGS) entry which is preliminary data.</text>
</comment>
<dbReference type="PANTHER" id="PTHR12110">
    <property type="entry name" value="HYDROXYPYRUVATE ISOMERASE"/>
    <property type="match status" value="1"/>
</dbReference>
<name>A0ABP3M7M7_SACER</name>
<dbReference type="Proteomes" id="UP001500729">
    <property type="component" value="Unassembled WGS sequence"/>
</dbReference>
<dbReference type="SUPFAM" id="SSF51658">
    <property type="entry name" value="Xylose isomerase-like"/>
    <property type="match status" value="1"/>
</dbReference>
<sequence length="264" mass="27783">MPAATLSAQLYSLRDRLAADRDATLLRLAGIGFGHVEPFGLGAPDRTRSERSASARALRSALDAAGLSVSAVHAALPRDAAELAEECAILGTATAFVPHPRLVDGFDEDTFADPGRVDALADVLATAAEALAPHGVRLGYHNHWFEWARLPDGTTGHDRFWSRAGDRLAAEVDLYWAAAGGAEPAAVLSNLGDRVLAVHLKDGPAEPGAPQTPLGSGAVDVVTVLREHGGIGWHVAEIDTTELDPFDLLEVNATTLVEAGLSRW</sequence>
<evidence type="ECO:0000259" key="1">
    <source>
        <dbReference type="Pfam" id="PF01261"/>
    </source>
</evidence>
<dbReference type="EMBL" id="BAAAGS010000005">
    <property type="protein sequence ID" value="GAA0514273.1"/>
    <property type="molecule type" value="Genomic_DNA"/>
</dbReference>
<evidence type="ECO:0000313" key="3">
    <source>
        <dbReference type="Proteomes" id="UP001500729"/>
    </source>
</evidence>
<dbReference type="InterPro" id="IPR050312">
    <property type="entry name" value="IolE/XylAMocC-like"/>
</dbReference>
<accession>A0ABP3M7M7</accession>
<dbReference type="InterPro" id="IPR036237">
    <property type="entry name" value="Xyl_isomerase-like_sf"/>
</dbReference>
<protein>
    <submittedName>
        <fullName evidence="2">Sugar phosphate isomerase/epimerase</fullName>
    </submittedName>
</protein>
<dbReference type="InterPro" id="IPR013022">
    <property type="entry name" value="Xyl_isomerase-like_TIM-brl"/>
</dbReference>
<dbReference type="PANTHER" id="PTHR12110:SF41">
    <property type="entry name" value="INOSOSE DEHYDRATASE"/>
    <property type="match status" value="1"/>
</dbReference>
<reference evidence="3" key="1">
    <citation type="journal article" date="2019" name="Int. J. Syst. Evol. Microbiol.">
        <title>The Global Catalogue of Microorganisms (GCM) 10K type strain sequencing project: providing services to taxonomists for standard genome sequencing and annotation.</title>
        <authorList>
            <consortium name="The Broad Institute Genomics Platform"/>
            <consortium name="The Broad Institute Genome Sequencing Center for Infectious Disease"/>
            <person name="Wu L."/>
            <person name="Ma J."/>
        </authorList>
    </citation>
    <scope>NUCLEOTIDE SEQUENCE [LARGE SCALE GENOMIC DNA]</scope>
    <source>
        <strain evidence="3">JCM 10303</strain>
    </source>
</reference>
<dbReference type="GO" id="GO:0016853">
    <property type="term" value="F:isomerase activity"/>
    <property type="evidence" value="ECO:0007669"/>
    <property type="project" value="UniProtKB-KW"/>
</dbReference>